<dbReference type="InterPro" id="IPR001461">
    <property type="entry name" value="Aspartic_peptidase_A1"/>
</dbReference>
<dbReference type="Gene3D" id="2.40.70.10">
    <property type="entry name" value="Acid Proteases"/>
    <property type="match status" value="1"/>
</dbReference>
<dbReference type="GO" id="GO:0006508">
    <property type="term" value="P:proteolysis"/>
    <property type="evidence" value="ECO:0007669"/>
    <property type="project" value="InterPro"/>
</dbReference>
<name>A0A9R0VKG1_TRITD</name>
<dbReference type="PANTHER" id="PTHR47966">
    <property type="entry name" value="BETA-SITE APP-CLEAVING ENZYME, ISOFORM A-RELATED"/>
    <property type="match status" value="1"/>
</dbReference>
<dbReference type="Proteomes" id="UP000324705">
    <property type="component" value="Chromosome 3A"/>
</dbReference>
<dbReference type="GO" id="GO:0004190">
    <property type="term" value="F:aspartic-type endopeptidase activity"/>
    <property type="evidence" value="ECO:0007669"/>
    <property type="project" value="InterPro"/>
</dbReference>
<keyword evidence="6" id="KW-1185">Reference proteome</keyword>
<feature type="domain" description="Peptidase A1" evidence="4">
    <location>
        <begin position="73"/>
        <end position="204"/>
    </location>
</feature>
<protein>
    <recommendedName>
        <fullName evidence="4">Peptidase A1 domain-containing protein</fullName>
    </recommendedName>
</protein>
<dbReference type="PROSITE" id="PS00141">
    <property type="entry name" value="ASP_PROTEASE"/>
    <property type="match status" value="1"/>
</dbReference>
<proteinExistence type="inferred from homology"/>
<organism evidence="5 6">
    <name type="scientific">Triticum turgidum subsp. durum</name>
    <name type="common">Durum wheat</name>
    <name type="synonym">Triticum durum</name>
    <dbReference type="NCBI Taxonomy" id="4567"/>
    <lineage>
        <taxon>Eukaryota</taxon>
        <taxon>Viridiplantae</taxon>
        <taxon>Streptophyta</taxon>
        <taxon>Embryophyta</taxon>
        <taxon>Tracheophyta</taxon>
        <taxon>Spermatophyta</taxon>
        <taxon>Magnoliopsida</taxon>
        <taxon>Liliopsida</taxon>
        <taxon>Poales</taxon>
        <taxon>Poaceae</taxon>
        <taxon>BOP clade</taxon>
        <taxon>Pooideae</taxon>
        <taxon>Triticodae</taxon>
        <taxon>Triticeae</taxon>
        <taxon>Triticinae</taxon>
        <taxon>Triticum</taxon>
    </lineage>
</organism>
<dbReference type="PROSITE" id="PS51767">
    <property type="entry name" value="PEPTIDASE_A1"/>
    <property type="match status" value="1"/>
</dbReference>
<gene>
    <name evidence="5" type="ORF">TRITD_3Av1G161850</name>
</gene>
<dbReference type="Pfam" id="PF00026">
    <property type="entry name" value="Asp"/>
    <property type="match status" value="1"/>
</dbReference>
<dbReference type="AlphaFoldDB" id="A0A9R0VKG1"/>
<evidence type="ECO:0000256" key="1">
    <source>
        <dbReference type="ARBA" id="ARBA00007447"/>
    </source>
</evidence>
<sequence length="204" mass="22060">MGTGRLVFHLLLLSNVLLHALLATPAEGLVRIALKKRPVDENGVVLVAGRLTGDDAEAKGHVVALKNYHNAQYHGEIGIGTPPQNFTVIFDTGSSNLWVPSSKCFLSIACYFHASYKAKRSSTYKKNGKIVAIQYGTGAISGYVSQDNVQVGDVVVKNQDFIEATREPSITFMVAKFDGIFGLGFKEISKGDVVPVCSLIWVMS</sequence>
<keyword evidence="3" id="KW-0732">Signal</keyword>
<feature type="chain" id="PRO_5040307156" description="Peptidase A1 domain-containing protein" evidence="3">
    <location>
        <begin position="24"/>
        <end position="204"/>
    </location>
</feature>
<evidence type="ECO:0000259" key="4">
    <source>
        <dbReference type="PROSITE" id="PS51767"/>
    </source>
</evidence>
<evidence type="ECO:0000256" key="2">
    <source>
        <dbReference type="PIRSR" id="PIRSR601461-2"/>
    </source>
</evidence>
<dbReference type="SUPFAM" id="SSF50630">
    <property type="entry name" value="Acid proteases"/>
    <property type="match status" value="1"/>
</dbReference>
<dbReference type="InterPro" id="IPR033121">
    <property type="entry name" value="PEPTIDASE_A1"/>
</dbReference>
<comment type="similarity">
    <text evidence="1">Belongs to the peptidase A1 family.</text>
</comment>
<dbReference type="InterPro" id="IPR001969">
    <property type="entry name" value="Aspartic_peptidase_AS"/>
</dbReference>
<dbReference type="FunFam" id="2.40.70.10:FF:000008">
    <property type="entry name" value="Cathepsin D"/>
    <property type="match status" value="1"/>
</dbReference>
<dbReference type="EMBL" id="LT934115">
    <property type="protein sequence ID" value="VAH62310.1"/>
    <property type="molecule type" value="Genomic_DNA"/>
</dbReference>
<reference evidence="5 6" key="1">
    <citation type="submission" date="2017-09" db="EMBL/GenBank/DDBJ databases">
        <authorList>
            <consortium name="International Durum Wheat Genome Sequencing Consortium (IDWGSC)"/>
            <person name="Milanesi L."/>
        </authorList>
    </citation>
    <scope>NUCLEOTIDE SEQUENCE [LARGE SCALE GENOMIC DNA]</scope>
    <source>
        <strain evidence="6">cv. Svevo</strain>
    </source>
</reference>
<evidence type="ECO:0000313" key="6">
    <source>
        <dbReference type="Proteomes" id="UP000324705"/>
    </source>
</evidence>
<evidence type="ECO:0000313" key="5">
    <source>
        <dbReference type="EMBL" id="VAH62310.1"/>
    </source>
</evidence>
<dbReference type="PANTHER" id="PTHR47966:SF4">
    <property type="entry name" value="OS01G0663400 PROTEIN"/>
    <property type="match status" value="1"/>
</dbReference>
<accession>A0A9R0VKG1</accession>
<dbReference type="Gramene" id="TRITD3Av1G161850.5">
    <property type="protein sequence ID" value="TRITD3Av1G161850.5"/>
    <property type="gene ID" value="TRITD3Av1G161850"/>
</dbReference>
<dbReference type="InterPro" id="IPR021109">
    <property type="entry name" value="Peptidase_aspartic_dom_sf"/>
</dbReference>
<keyword evidence="2" id="KW-1015">Disulfide bond</keyword>
<feature type="signal peptide" evidence="3">
    <location>
        <begin position="1"/>
        <end position="23"/>
    </location>
</feature>
<evidence type="ECO:0000256" key="3">
    <source>
        <dbReference type="SAM" id="SignalP"/>
    </source>
</evidence>
<feature type="disulfide bond" evidence="2">
    <location>
        <begin position="104"/>
        <end position="110"/>
    </location>
</feature>